<dbReference type="NCBIfam" id="TIGR01614">
    <property type="entry name" value="PME_inhib"/>
    <property type="match status" value="1"/>
</dbReference>
<feature type="domain" description="Pectinesterase inhibitor" evidence="5">
    <location>
        <begin position="32"/>
        <end position="177"/>
    </location>
</feature>
<dbReference type="InterPro" id="IPR034086">
    <property type="entry name" value="PMEI_plant"/>
</dbReference>
<evidence type="ECO:0000259" key="5">
    <source>
        <dbReference type="SMART" id="SM00856"/>
    </source>
</evidence>
<evidence type="ECO:0000313" key="7">
    <source>
        <dbReference type="Proteomes" id="UP001454036"/>
    </source>
</evidence>
<gene>
    <name evidence="6" type="ORF">LIER_43256</name>
</gene>
<dbReference type="InterPro" id="IPR052421">
    <property type="entry name" value="PCW_Enzyme_Inhibitor"/>
</dbReference>
<keyword evidence="2" id="KW-1015">Disulfide bond</keyword>
<dbReference type="Pfam" id="PF04043">
    <property type="entry name" value="PMEI"/>
    <property type="match status" value="1"/>
</dbReference>
<feature type="signal peptide" evidence="4">
    <location>
        <begin position="1"/>
        <end position="34"/>
    </location>
</feature>
<dbReference type="AlphaFoldDB" id="A0AAV3PUL5"/>
<keyword evidence="7" id="KW-1185">Reference proteome</keyword>
<dbReference type="Proteomes" id="UP001454036">
    <property type="component" value="Unassembled WGS sequence"/>
</dbReference>
<comment type="caution">
    <text evidence="6">The sequence shown here is derived from an EMBL/GenBank/DDBJ whole genome shotgun (WGS) entry which is preliminary data.</text>
</comment>
<sequence length="185" mass="20247">MSSTYLNKKKGTMKCSHSFLFSFLFLACLYSSLADKIGDVCPKTTNPQLCDKVLRSVPGSGQANFVGLCEIAINKAIDPTNSAKNLVNSLIGQTKDPILLPKYNICLQSFSDAVGKLNGCKNFLKDKNFKNLKEFATIAYVSGVDCDHQFEDPSSQNPQLKEASNNAQDYNSFVYAIATILYGGM</sequence>
<dbReference type="InterPro" id="IPR035513">
    <property type="entry name" value="Invertase/methylesterase_inhib"/>
</dbReference>
<feature type="chain" id="PRO_5043853506" description="Pectinesterase inhibitor domain-containing protein" evidence="4">
    <location>
        <begin position="35"/>
        <end position="185"/>
    </location>
</feature>
<dbReference type="SMART" id="SM00856">
    <property type="entry name" value="PMEI"/>
    <property type="match status" value="1"/>
</dbReference>
<evidence type="ECO:0000256" key="2">
    <source>
        <dbReference type="ARBA" id="ARBA00023157"/>
    </source>
</evidence>
<proteinExistence type="inferred from homology"/>
<dbReference type="PANTHER" id="PTHR36710">
    <property type="entry name" value="PECTINESTERASE INHIBITOR-LIKE"/>
    <property type="match status" value="1"/>
</dbReference>
<reference evidence="6 7" key="1">
    <citation type="submission" date="2024-01" db="EMBL/GenBank/DDBJ databases">
        <title>The complete chloroplast genome sequence of Lithospermum erythrorhizon: insights into the phylogenetic relationship among Boraginaceae species and the maternal lineages of purple gromwells.</title>
        <authorList>
            <person name="Okada T."/>
            <person name="Watanabe K."/>
        </authorList>
    </citation>
    <scope>NUCLEOTIDE SEQUENCE [LARGE SCALE GENOMIC DNA]</scope>
</reference>
<keyword evidence="1 4" id="KW-0732">Signal</keyword>
<dbReference type="Gene3D" id="1.20.140.40">
    <property type="entry name" value="Invertase/pectin methylesterase inhibitor family protein"/>
    <property type="match status" value="1"/>
</dbReference>
<organism evidence="6 7">
    <name type="scientific">Lithospermum erythrorhizon</name>
    <name type="common">Purple gromwell</name>
    <name type="synonym">Lithospermum officinale var. erythrorhizon</name>
    <dbReference type="NCBI Taxonomy" id="34254"/>
    <lineage>
        <taxon>Eukaryota</taxon>
        <taxon>Viridiplantae</taxon>
        <taxon>Streptophyta</taxon>
        <taxon>Embryophyta</taxon>
        <taxon>Tracheophyta</taxon>
        <taxon>Spermatophyta</taxon>
        <taxon>Magnoliopsida</taxon>
        <taxon>eudicotyledons</taxon>
        <taxon>Gunneridae</taxon>
        <taxon>Pentapetalae</taxon>
        <taxon>asterids</taxon>
        <taxon>lamiids</taxon>
        <taxon>Boraginales</taxon>
        <taxon>Boraginaceae</taxon>
        <taxon>Boraginoideae</taxon>
        <taxon>Lithospermeae</taxon>
        <taxon>Lithospermum</taxon>
    </lineage>
</organism>
<dbReference type="PANTHER" id="PTHR36710:SF4">
    <property type="entry name" value="PLANT INVERTASE_PECTIN METHYLESTERASE INHIBITOR SUPERFAMILY PROTEIN"/>
    <property type="match status" value="1"/>
</dbReference>
<name>A0AAV3PUL5_LITER</name>
<protein>
    <recommendedName>
        <fullName evidence="5">Pectinesterase inhibitor domain-containing protein</fullName>
    </recommendedName>
</protein>
<dbReference type="CDD" id="cd15797">
    <property type="entry name" value="PMEI"/>
    <property type="match status" value="1"/>
</dbReference>
<evidence type="ECO:0000256" key="1">
    <source>
        <dbReference type="ARBA" id="ARBA00022729"/>
    </source>
</evidence>
<dbReference type="SUPFAM" id="SSF101148">
    <property type="entry name" value="Plant invertase/pectin methylesterase inhibitor"/>
    <property type="match status" value="1"/>
</dbReference>
<dbReference type="EMBL" id="BAABME010033790">
    <property type="protein sequence ID" value="GAA0154025.1"/>
    <property type="molecule type" value="Genomic_DNA"/>
</dbReference>
<comment type="similarity">
    <text evidence="3">Belongs to the PMEI family.</text>
</comment>
<dbReference type="InterPro" id="IPR006501">
    <property type="entry name" value="Pectinesterase_inhib_dom"/>
</dbReference>
<evidence type="ECO:0000313" key="6">
    <source>
        <dbReference type="EMBL" id="GAA0154025.1"/>
    </source>
</evidence>
<evidence type="ECO:0000256" key="4">
    <source>
        <dbReference type="SAM" id="SignalP"/>
    </source>
</evidence>
<dbReference type="GO" id="GO:0046910">
    <property type="term" value="F:pectinesterase inhibitor activity"/>
    <property type="evidence" value="ECO:0007669"/>
    <property type="project" value="InterPro"/>
</dbReference>
<evidence type="ECO:0000256" key="3">
    <source>
        <dbReference type="ARBA" id="ARBA00038471"/>
    </source>
</evidence>
<accession>A0AAV3PUL5</accession>